<dbReference type="EMBL" id="BMOC01000001">
    <property type="protein sequence ID" value="GGI94344.1"/>
    <property type="molecule type" value="Genomic_DNA"/>
</dbReference>
<dbReference type="GO" id="GO:0004489">
    <property type="term" value="F:methylenetetrahydrofolate reductase [NAD(P)H] activity"/>
    <property type="evidence" value="ECO:0007669"/>
    <property type="project" value="InterPro"/>
</dbReference>
<dbReference type="Pfam" id="PF02219">
    <property type="entry name" value="MTHFR"/>
    <property type="match status" value="1"/>
</dbReference>
<dbReference type="InterPro" id="IPR029041">
    <property type="entry name" value="FAD-linked_oxidoreductase-like"/>
</dbReference>
<dbReference type="OrthoDB" id="298386at2157"/>
<dbReference type="PANTHER" id="PTHR45754">
    <property type="entry name" value="METHYLENETETRAHYDROFOLATE REDUCTASE"/>
    <property type="match status" value="1"/>
</dbReference>
<dbReference type="UniPathway" id="UPA00193"/>
<dbReference type="GO" id="GO:0035999">
    <property type="term" value="P:tetrahydrofolate interconversion"/>
    <property type="evidence" value="ECO:0007669"/>
    <property type="project" value="UniProtKB-UniPathway"/>
</dbReference>
<evidence type="ECO:0000256" key="5">
    <source>
        <dbReference type="ARBA" id="ARBA00022827"/>
    </source>
</evidence>
<evidence type="ECO:0000256" key="3">
    <source>
        <dbReference type="ARBA" id="ARBA00006743"/>
    </source>
</evidence>
<dbReference type="InterPro" id="IPR003171">
    <property type="entry name" value="Mehydrof_redctse-like"/>
</dbReference>
<comment type="caution">
    <text evidence="7">The sequence shown here is derived from an EMBL/GenBank/DDBJ whole genome shotgun (WGS) entry which is preliminary data.</text>
</comment>
<reference evidence="7" key="2">
    <citation type="submission" date="2020-09" db="EMBL/GenBank/DDBJ databases">
        <authorList>
            <person name="Sun Q."/>
            <person name="Ohkuma M."/>
        </authorList>
    </citation>
    <scope>NUCLEOTIDE SEQUENCE</scope>
    <source>
        <strain evidence="7">JCM 14359</strain>
    </source>
</reference>
<comment type="pathway">
    <text evidence="2">One-carbon metabolism; tetrahydrofolate interconversion.</text>
</comment>
<keyword evidence="6" id="KW-0560">Oxidoreductase</keyword>
<keyword evidence="8" id="KW-1185">Reference proteome</keyword>
<dbReference type="AlphaFoldDB" id="A0A830E5G9"/>
<comment type="cofactor">
    <cofactor evidence="1">
        <name>FAD</name>
        <dbReference type="ChEBI" id="CHEBI:57692"/>
    </cofactor>
</comment>
<proteinExistence type="inferred from homology"/>
<dbReference type="GO" id="GO:0071949">
    <property type="term" value="F:FAD binding"/>
    <property type="evidence" value="ECO:0007669"/>
    <property type="project" value="TreeGrafter"/>
</dbReference>
<evidence type="ECO:0000313" key="7">
    <source>
        <dbReference type="EMBL" id="GGI94344.1"/>
    </source>
</evidence>
<evidence type="ECO:0000256" key="1">
    <source>
        <dbReference type="ARBA" id="ARBA00001974"/>
    </source>
</evidence>
<comment type="similarity">
    <text evidence="3">Belongs to the methylenetetrahydrofolate reductase family.</text>
</comment>
<evidence type="ECO:0000256" key="2">
    <source>
        <dbReference type="ARBA" id="ARBA00004777"/>
    </source>
</evidence>
<name>A0A830E5G9_9EURY</name>
<dbReference type="Gene3D" id="3.20.20.220">
    <property type="match status" value="1"/>
</dbReference>
<keyword evidence="4" id="KW-0285">Flavoprotein</keyword>
<gene>
    <name evidence="7" type="ORF">GCM10008995_00670</name>
</gene>
<evidence type="ECO:0000256" key="6">
    <source>
        <dbReference type="ARBA" id="ARBA00023002"/>
    </source>
</evidence>
<protein>
    <submittedName>
        <fullName evidence="7">Methylenetetrahydrofolate reductase</fullName>
    </submittedName>
</protein>
<organism evidence="7 8">
    <name type="scientific">Halobellus salinus</name>
    <dbReference type="NCBI Taxonomy" id="931585"/>
    <lineage>
        <taxon>Archaea</taxon>
        <taxon>Methanobacteriati</taxon>
        <taxon>Methanobacteriota</taxon>
        <taxon>Stenosarchaea group</taxon>
        <taxon>Halobacteria</taxon>
        <taxon>Halobacteriales</taxon>
        <taxon>Haloferacaceae</taxon>
        <taxon>Halobellus</taxon>
    </lineage>
</organism>
<dbReference type="SUPFAM" id="SSF51730">
    <property type="entry name" value="FAD-linked oxidoreductase"/>
    <property type="match status" value="1"/>
</dbReference>
<evidence type="ECO:0000256" key="4">
    <source>
        <dbReference type="ARBA" id="ARBA00022630"/>
    </source>
</evidence>
<dbReference type="Proteomes" id="UP000653099">
    <property type="component" value="Unassembled WGS sequence"/>
</dbReference>
<dbReference type="GO" id="GO:0009086">
    <property type="term" value="P:methionine biosynthetic process"/>
    <property type="evidence" value="ECO:0007669"/>
    <property type="project" value="TreeGrafter"/>
</dbReference>
<dbReference type="PANTHER" id="PTHR45754:SF3">
    <property type="entry name" value="METHYLENETETRAHYDROFOLATE REDUCTASE (NADPH)"/>
    <property type="match status" value="1"/>
</dbReference>
<evidence type="ECO:0000313" key="8">
    <source>
        <dbReference type="Proteomes" id="UP000653099"/>
    </source>
</evidence>
<dbReference type="GO" id="GO:0005829">
    <property type="term" value="C:cytosol"/>
    <property type="evidence" value="ECO:0007669"/>
    <property type="project" value="TreeGrafter"/>
</dbReference>
<keyword evidence="5" id="KW-0274">FAD</keyword>
<accession>A0A830E5G9</accession>
<dbReference type="RefSeq" id="WP_188785309.1">
    <property type="nucleotide sequence ID" value="NZ_BMOC01000001.1"/>
</dbReference>
<reference evidence="7" key="1">
    <citation type="journal article" date="2014" name="Int. J. Syst. Evol. Microbiol.">
        <title>Complete genome sequence of Corynebacterium casei LMG S-19264T (=DSM 44701T), isolated from a smear-ripened cheese.</title>
        <authorList>
            <consortium name="US DOE Joint Genome Institute (JGI-PGF)"/>
            <person name="Walter F."/>
            <person name="Albersmeier A."/>
            <person name="Kalinowski J."/>
            <person name="Ruckert C."/>
        </authorList>
    </citation>
    <scope>NUCLEOTIDE SEQUENCE</scope>
    <source>
        <strain evidence="7">JCM 14359</strain>
    </source>
</reference>
<sequence length="289" mass="32155">MSLGAQRGAETSTADGAEYLLTNARFELMPFDSFEDEIQHLPDGASVAITTSPKLGIEKTVERSEEAAAQGYDVIPHIAARYIEGPEQLEEIARRLTEAGVTDIFVPGGDKEDPVGEFESAYDLLVALDDIDYEFDEVGITGYPEGHDFISEDELTESMEKKAPYATYIVTQLCYDSEAILEWIEEIRARGVDLPVEIGIPGVMKYEKLLKISRKVGVGDSVKFLRKTTGLVGFVKQFVGSRGRYRPDDLIDGLGPYVGDDTYNIHGLHIYTFNQTPDLEGWRRGRLED</sequence>